<accession>A0ABV7YGV3</accession>
<evidence type="ECO:0000259" key="1">
    <source>
        <dbReference type="Pfam" id="PF18029"/>
    </source>
</evidence>
<reference evidence="3" key="1">
    <citation type="journal article" date="2019" name="Int. J. Syst. Evol. Microbiol.">
        <title>The Global Catalogue of Microorganisms (GCM) 10K type strain sequencing project: providing services to taxonomists for standard genome sequencing and annotation.</title>
        <authorList>
            <consortium name="The Broad Institute Genomics Platform"/>
            <consortium name="The Broad Institute Genome Sequencing Center for Infectious Disease"/>
            <person name="Wu L."/>
            <person name="Ma J."/>
        </authorList>
    </citation>
    <scope>NUCLEOTIDE SEQUENCE [LARGE SCALE GENOMIC DNA]</scope>
    <source>
        <strain evidence="3">CGMCC 4.7241</strain>
    </source>
</reference>
<dbReference type="SUPFAM" id="SSF54593">
    <property type="entry name" value="Glyoxalase/Bleomycin resistance protein/Dihydroxybiphenyl dioxygenase"/>
    <property type="match status" value="1"/>
</dbReference>
<evidence type="ECO:0000313" key="2">
    <source>
        <dbReference type="EMBL" id="MFC3763284.1"/>
    </source>
</evidence>
<protein>
    <submittedName>
        <fullName evidence="2">VOC family protein</fullName>
    </submittedName>
</protein>
<keyword evidence="3" id="KW-1185">Reference proteome</keyword>
<dbReference type="Proteomes" id="UP001595699">
    <property type="component" value="Unassembled WGS sequence"/>
</dbReference>
<name>A0ABV7YGV3_9ACTN</name>
<dbReference type="InterPro" id="IPR029068">
    <property type="entry name" value="Glyas_Bleomycin-R_OHBP_Dase"/>
</dbReference>
<gene>
    <name evidence="2" type="ORF">ACFOUW_20750</name>
</gene>
<dbReference type="RefSeq" id="WP_307782502.1">
    <property type="nucleotide sequence ID" value="NZ_JAFBCM010000001.1"/>
</dbReference>
<proteinExistence type="predicted"/>
<dbReference type="Gene3D" id="3.10.180.10">
    <property type="entry name" value="2,3-Dihydroxybiphenyl 1,2-Dioxygenase, domain 1"/>
    <property type="match status" value="1"/>
</dbReference>
<dbReference type="EMBL" id="JBHRZH010000017">
    <property type="protein sequence ID" value="MFC3763284.1"/>
    <property type="molecule type" value="Genomic_DNA"/>
</dbReference>
<dbReference type="PANTHER" id="PTHR35908:SF1">
    <property type="entry name" value="CONSERVED PROTEIN"/>
    <property type="match status" value="1"/>
</dbReference>
<evidence type="ECO:0000313" key="3">
    <source>
        <dbReference type="Proteomes" id="UP001595699"/>
    </source>
</evidence>
<feature type="domain" description="Glyoxalase-like" evidence="1">
    <location>
        <begin position="130"/>
        <end position="239"/>
    </location>
</feature>
<dbReference type="CDD" id="cd06587">
    <property type="entry name" value="VOC"/>
    <property type="match status" value="1"/>
</dbReference>
<sequence>MVDDEQAWVIADLEGNEVCLPLGPTGILGREAETEDWRDMGCGLACYPTASIRESVDLAATVADLADDTGKALMVDVRPGAVVLDSGKDQQETEDFANDERFMELARRIQAAARGMGLTAEPAPRLRFLQIAIDAVEVPAVRAFWMAVLGYRHGPYERLLQDIYDPRRLNPVVWFQQVDAKDEARWAQRNRIHFDLYVPRDQVQARIDAATAAGGRVASDAHAPAWWTVADPEGNEVDLRPGRVGR</sequence>
<dbReference type="InterPro" id="IPR041581">
    <property type="entry name" value="Glyoxalase_6"/>
</dbReference>
<comment type="caution">
    <text evidence="2">The sequence shown here is derived from an EMBL/GenBank/DDBJ whole genome shotgun (WGS) entry which is preliminary data.</text>
</comment>
<organism evidence="2 3">
    <name type="scientific">Tenggerimyces flavus</name>
    <dbReference type="NCBI Taxonomy" id="1708749"/>
    <lineage>
        <taxon>Bacteria</taxon>
        <taxon>Bacillati</taxon>
        <taxon>Actinomycetota</taxon>
        <taxon>Actinomycetes</taxon>
        <taxon>Propionibacteriales</taxon>
        <taxon>Nocardioidaceae</taxon>
        <taxon>Tenggerimyces</taxon>
    </lineage>
</organism>
<dbReference type="Pfam" id="PF18029">
    <property type="entry name" value="Glyoxalase_6"/>
    <property type="match status" value="1"/>
</dbReference>
<dbReference type="PANTHER" id="PTHR35908">
    <property type="entry name" value="HYPOTHETICAL FUSION PROTEIN"/>
    <property type="match status" value="1"/>
</dbReference>